<dbReference type="Proteomes" id="UP001347796">
    <property type="component" value="Unassembled WGS sequence"/>
</dbReference>
<accession>A0AAN8JLD5</accession>
<proteinExistence type="predicted"/>
<evidence type="ECO:0000256" key="1">
    <source>
        <dbReference type="SAM" id="MobiDB-lite"/>
    </source>
</evidence>
<evidence type="ECO:0000313" key="3">
    <source>
        <dbReference type="EMBL" id="KAK6180001.1"/>
    </source>
</evidence>
<name>A0AAN8JLD5_PATCE</name>
<reference evidence="3 4" key="1">
    <citation type="submission" date="2024-01" db="EMBL/GenBank/DDBJ databases">
        <title>The genome of the rayed Mediterranean limpet Patella caerulea (Linnaeus, 1758).</title>
        <authorList>
            <person name="Anh-Thu Weber A."/>
            <person name="Halstead-Nussloch G."/>
        </authorList>
    </citation>
    <scope>NUCLEOTIDE SEQUENCE [LARGE SCALE GENOMIC DNA]</scope>
    <source>
        <strain evidence="3">AATW-2023a</strain>
        <tissue evidence="3">Whole specimen</tissue>
    </source>
</reference>
<dbReference type="AlphaFoldDB" id="A0AAN8JLD5"/>
<feature type="chain" id="PRO_5042875430" evidence="2">
    <location>
        <begin position="22"/>
        <end position="132"/>
    </location>
</feature>
<protein>
    <submittedName>
        <fullName evidence="3">Uncharacterized protein</fullName>
    </submittedName>
</protein>
<dbReference type="EMBL" id="JAZGQO010000008">
    <property type="protein sequence ID" value="KAK6180001.1"/>
    <property type="molecule type" value="Genomic_DNA"/>
</dbReference>
<feature type="signal peptide" evidence="2">
    <location>
        <begin position="1"/>
        <end position="21"/>
    </location>
</feature>
<comment type="caution">
    <text evidence="3">The sequence shown here is derived from an EMBL/GenBank/DDBJ whole genome shotgun (WGS) entry which is preliminary data.</text>
</comment>
<keyword evidence="2" id="KW-0732">Signal</keyword>
<feature type="region of interest" description="Disordered" evidence="1">
    <location>
        <begin position="86"/>
        <end position="108"/>
    </location>
</feature>
<gene>
    <name evidence="3" type="ORF">SNE40_012228</name>
</gene>
<keyword evidence="4" id="KW-1185">Reference proteome</keyword>
<sequence>MKIVLIIVAVIVNECINFTTATCDVDKQLTECTPFADAMGSKATLDGRCKAWQGLGDCLKRLDCFTGDKKGVYDSVTVLCGNYNPKSGNNPSDHQTKPSGTKNNPSSGATTIVTNVSSVLFLTVFAAYKNYS</sequence>
<evidence type="ECO:0000256" key="2">
    <source>
        <dbReference type="SAM" id="SignalP"/>
    </source>
</evidence>
<evidence type="ECO:0000313" key="4">
    <source>
        <dbReference type="Proteomes" id="UP001347796"/>
    </source>
</evidence>
<organism evidence="3 4">
    <name type="scientific">Patella caerulea</name>
    <name type="common">Rayed Mediterranean limpet</name>
    <dbReference type="NCBI Taxonomy" id="87958"/>
    <lineage>
        <taxon>Eukaryota</taxon>
        <taxon>Metazoa</taxon>
        <taxon>Spiralia</taxon>
        <taxon>Lophotrochozoa</taxon>
        <taxon>Mollusca</taxon>
        <taxon>Gastropoda</taxon>
        <taxon>Patellogastropoda</taxon>
        <taxon>Patelloidea</taxon>
        <taxon>Patellidae</taxon>
        <taxon>Patella</taxon>
    </lineage>
</organism>